<dbReference type="STRING" id="1678841.TBC1_11733"/>
<feature type="domain" description="XdhC Rossmann" evidence="2">
    <location>
        <begin position="104"/>
        <end position="245"/>
    </location>
</feature>
<feature type="domain" description="XdhC- CoxI" evidence="1">
    <location>
        <begin position="13"/>
        <end position="77"/>
    </location>
</feature>
<gene>
    <name evidence="3" type="ORF">TBC1_11733</name>
</gene>
<dbReference type="PATRIC" id="fig|1678841.3.peg.825"/>
<protein>
    <submittedName>
        <fullName evidence="3">Xanthine and CO dehydrogenase maturation factor, XdhC/CoxF family</fullName>
    </submittedName>
</protein>
<dbReference type="OrthoDB" id="9773039at2"/>
<evidence type="ECO:0000259" key="2">
    <source>
        <dbReference type="Pfam" id="PF13478"/>
    </source>
</evidence>
<reference evidence="3" key="1">
    <citation type="journal article" date="2015" name="Genome Announc.">
        <title>Draft Genome Sequence of Bacteroidales Strain TBC1, a Novel Isolate from a Methanogenic Wastewater Treatment System.</title>
        <authorList>
            <person name="Tourlousse D.M."/>
            <person name="Matsuura N."/>
            <person name="Sun L."/>
            <person name="Toyonaga M."/>
            <person name="Kuroda K."/>
            <person name="Ohashi A."/>
            <person name="Cruz R."/>
            <person name="Yamaguchi T."/>
            <person name="Sekiguchi Y."/>
        </authorList>
    </citation>
    <scope>NUCLEOTIDE SEQUENCE [LARGE SCALE GENOMIC DNA]</scope>
    <source>
        <strain evidence="3">TBC1</strain>
    </source>
</reference>
<organism evidence="3">
    <name type="scientific">Lentimicrobium saccharophilum</name>
    <dbReference type="NCBI Taxonomy" id="1678841"/>
    <lineage>
        <taxon>Bacteria</taxon>
        <taxon>Pseudomonadati</taxon>
        <taxon>Bacteroidota</taxon>
        <taxon>Bacteroidia</taxon>
        <taxon>Bacteroidales</taxon>
        <taxon>Lentimicrobiaceae</taxon>
        <taxon>Lentimicrobium</taxon>
    </lineage>
</organism>
<dbReference type="AlphaFoldDB" id="A0A0S7C0K5"/>
<dbReference type="Proteomes" id="UP000053091">
    <property type="component" value="Unassembled WGS sequence"/>
</dbReference>
<dbReference type="InterPro" id="IPR003777">
    <property type="entry name" value="XdhC_CoxI"/>
</dbReference>
<dbReference type="Gene3D" id="3.40.50.720">
    <property type="entry name" value="NAD(P)-binding Rossmann-like Domain"/>
    <property type="match status" value="1"/>
</dbReference>
<dbReference type="RefSeq" id="WP_062038635.1">
    <property type="nucleotide sequence ID" value="NZ_DF968182.1"/>
</dbReference>
<sequence length="254" mass="27645">MIDFIDDLRALKEGGQPGVLCIVTATSGSTPRKAGTKMLVLAGGTSKGTIGGGAVEHQAVEIALQALEKGVPFTRHFELLDDLSMECGGAMDIYFEPIGVVPWLYIFGAGHVGKALAAFTPSFGFRTTVIDDREGIFSNWNIPDTETLSGNYIPFVDNIEYGEHTYIVIVTHKHEYDEQLMVACAPRDYAYLGMIGSKRKVAEIKARALDKHHLNPEVLGKVDMPIGIPFAAETPAEIAVSILARLIDIKNKRK</sequence>
<evidence type="ECO:0000313" key="3">
    <source>
        <dbReference type="EMBL" id="GAP42601.1"/>
    </source>
</evidence>
<evidence type="ECO:0000313" key="4">
    <source>
        <dbReference type="Proteomes" id="UP000053091"/>
    </source>
</evidence>
<evidence type="ECO:0000259" key="1">
    <source>
        <dbReference type="Pfam" id="PF02625"/>
    </source>
</evidence>
<name>A0A0S7C0K5_9BACT</name>
<dbReference type="Pfam" id="PF02625">
    <property type="entry name" value="XdhC_CoxI"/>
    <property type="match status" value="1"/>
</dbReference>
<dbReference type="PANTHER" id="PTHR30388">
    <property type="entry name" value="ALDEHYDE OXIDOREDUCTASE MOLYBDENUM COFACTOR ASSEMBLY PROTEIN"/>
    <property type="match status" value="1"/>
</dbReference>
<dbReference type="EMBL" id="DF968182">
    <property type="protein sequence ID" value="GAP42601.1"/>
    <property type="molecule type" value="Genomic_DNA"/>
</dbReference>
<accession>A0A0S7C0K5</accession>
<keyword evidence="4" id="KW-1185">Reference proteome</keyword>
<proteinExistence type="predicted"/>
<dbReference type="Pfam" id="PF13478">
    <property type="entry name" value="XdhC_C"/>
    <property type="match status" value="1"/>
</dbReference>
<dbReference type="PANTHER" id="PTHR30388:SF6">
    <property type="entry name" value="XANTHINE DEHYDROGENASE SUBUNIT A-RELATED"/>
    <property type="match status" value="1"/>
</dbReference>
<dbReference type="InterPro" id="IPR052698">
    <property type="entry name" value="MoCofactor_Util/Proc"/>
</dbReference>
<dbReference type="InterPro" id="IPR027051">
    <property type="entry name" value="XdhC_Rossmann_dom"/>
</dbReference>